<accession>A0A8S5T8H3</accession>
<organism evidence="1">
    <name type="scientific">Siphoviridae sp. ctAsH36</name>
    <dbReference type="NCBI Taxonomy" id="2827799"/>
    <lineage>
        <taxon>Viruses</taxon>
        <taxon>Duplodnaviria</taxon>
        <taxon>Heunggongvirae</taxon>
        <taxon>Uroviricota</taxon>
        <taxon>Caudoviricetes</taxon>
    </lineage>
</organism>
<evidence type="ECO:0000313" key="1">
    <source>
        <dbReference type="EMBL" id="DAF59323.1"/>
    </source>
</evidence>
<reference evidence="1" key="1">
    <citation type="journal article" date="2021" name="Proc. Natl. Acad. Sci. U.S.A.">
        <title>A Catalog of Tens of Thousands of Viruses from Human Metagenomes Reveals Hidden Associations with Chronic Diseases.</title>
        <authorList>
            <person name="Tisza M.J."/>
            <person name="Buck C.B."/>
        </authorList>
    </citation>
    <scope>NUCLEOTIDE SEQUENCE</scope>
    <source>
        <strain evidence="1">CtAsH36</strain>
    </source>
</reference>
<sequence length="112" mass="13577">MKLYFYILDSDRETDKWNLRLEEYEVIEKLKTYKPVTKFPDGIYASFIRKESIGKFINEYIKVVVLDTPDYEKAKEVFFKKYDNELNTLRKRINFYEGLKSAIKDYKEDAKC</sequence>
<protein>
    <submittedName>
        <fullName evidence="1">Uncharacterized protein</fullName>
    </submittedName>
</protein>
<dbReference type="EMBL" id="BK032768">
    <property type="protein sequence ID" value="DAF59323.1"/>
    <property type="molecule type" value="Genomic_DNA"/>
</dbReference>
<proteinExistence type="predicted"/>
<name>A0A8S5T8H3_9CAUD</name>